<accession>A0A2K6MVB7</accession>
<protein>
    <submittedName>
        <fullName evidence="2">Family with sequence similarity 120 member A opposite strand</fullName>
    </submittedName>
</protein>
<evidence type="ECO:0000313" key="2">
    <source>
        <dbReference type="Ensembl" id="ENSRBIP00000039729.1"/>
    </source>
</evidence>
<reference evidence="2" key="3">
    <citation type="submission" date="2025-09" db="UniProtKB">
        <authorList>
            <consortium name="Ensembl"/>
        </authorList>
    </citation>
    <scope>IDENTIFICATION</scope>
</reference>
<evidence type="ECO:0000256" key="1">
    <source>
        <dbReference type="SAM" id="MobiDB-lite"/>
    </source>
</evidence>
<organism evidence="2 3">
    <name type="scientific">Rhinopithecus bieti</name>
    <name type="common">Black snub-nosed monkey</name>
    <name type="synonym">Pygathrix bieti</name>
    <dbReference type="NCBI Taxonomy" id="61621"/>
    <lineage>
        <taxon>Eukaryota</taxon>
        <taxon>Metazoa</taxon>
        <taxon>Chordata</taxon>
        <taxon>Craniata</taxon>
        <taxon>Vertebrata</taxon>
        <taxon>Euteleostomi</taxon>
        <taxon>Mammalia</taxon>
        <taxon>Eutheria</taxon>
        <taxon>Euarchontoglires</taxon>
        <taxon>Primates</taxon>
        <taxon>Haplorrhini</taxon>
        <taxon>Catarrhini</taxon>
        <taxon>Cercopithecidae</taxon>
        <taxon>Colobinae</taxon>
        <taxon>Rhinopithecus</taxon>
    </lineage>
</organism>
<evidence type="ECO:0000313" key="3">
    <source>
        <dbReference type="Proteomes" id="UP000233180"/>
    </source>
</evidence>
<dbReference type="GeneTree" id="ENSGT00390000001747"/>
<reference evidence="2" key="2">
    <citation type="submission" date="2025-08" db="UniProtKB">
        <authorList>
            <consortium name="Ensembl"/>
        </authorList>
    </citation>
    <scope>IDENTIFICATION</scope>
</reference>
<sequence length="236" mass="25891">IGDDDTAASEFWSGALSQPSGVPTRPRTPNRDSWRRAWAARGLHSRAGGARCPQRRHGRATFCALGRGIGVRRGPGPRPARIPGLTLTWKRMSARRMQWAMQTGGRNQTLGGGVPLFWTWLTICCAVWRSLPCRLTHSCSRAFSSAPLKKTKSSMLPPKQALASAARNLCRGAGCNRQAVARQLLPSTWSLHAHDLVKEAPILPVKRQISRSCSVNNKVSRKTTKPPTLRSFLSPV</sequence>
<dbReference type="AlphaFoldDB" id="A0A2K6MVB7"/>
<gene>
    <name evidence="2" type="primary">FAM120AOS</name>
</gene>
<keyword evidence="3" id="KW-1185">Reference proteome</keyword>
<dbReference type="Ensembl" id="ENSRBIT00000063757.1">
    <property type="protein sequence ID" value="ENSRBIP00000039729.1"/>
    <property type="gene ID" value="ENSRBIG00000043318.1"/>
</dbReference>
<reference evidence="2 3" key="1">
    <citation type="submission" date="2016-06" db="EMBL/GenBank/DDBJ databases">
        <title>Genome of Rhinopithecus bieti.</title>
        <authorList>
            <person name="Wu"/>
            <person name="C.-I. and Zhang"/>
            <person name="Y."/>
        </authorList>
    </citation>
    <scope>NUCLEOTIDE SEQUENCE</scope>
</reference>
<name>A0A2K6MVB7_RHIBE</name>
<feature type="region of interest" description="Disordered" evidence="1">
    <location>
        <begin position="216"/>
        <end position="236"/>
    </location>
</feature>
<proteinExistence type="predicted"/>
<feature type="region of interest" description="Disordered" evidence="1">
    <location>
        <begin position="1"/>
        <end position="33"/>
    </location>
</feature>
<dbReference type="Proteomes" id="UP000233180">
    <property type="component" value="Unassembled WGS sequence"/>
</dbReference>